<dbReference type="InterPro" id="IPR058625">
    <property type="entry name" value="MdtA-like_BSH"/>
</dbReference>
<organism evidence="9 10">
    <name type="scientific">Neoroseomonas marina</name>
    <dbReference type="NCBI Taxonomy" id="1232220"/>
    <lineage>
        <taxon>Bacteria</taxon>
        <taxon>Pseudomonadati</taxon>
        <taxon>Pseudomonadota</taxon>
        <taxon>Alphaproteobacteria</taxon>
        <taxon>Acetobacterales</taxon>
        <taxon>Acetobacteraceae</taxon>
        <taxon>Neoroseomonas</taxon>
    </lineage>
</organism>
<dbReference type="InterPro" id="IPR030190">
    <property type="entry name" value="MacA_alpha-hairpin_sf"/>
</dbReference>
<comment type="caution">
    <text evidence="9">The sequence shown here is derived from an EMBL/GenBank/DDBJ whole genome shotgun (WGS) entry which is preliminary data.</text>
</comment>
<evidence type="ECO:0000259" key="7">
    <source>
        <dbReference type="Pfam" id="PF25917"/>
    </source>
</evidence>
<dbReference type="SUPFAM" id="SSF111369">
    <property type="entry name" value="HlyD-like secretion proteins"/>
    <property type="match status" value="2"/>
</dbReference>
<feature type="domain" description="CusB-like beta-barrel" evidence="8">
    <location>
        <begin position="288"/>
        <end position="379"/>
    </location>
</feature>
<evidence type="ECO:0000256" key="1">
    <source>
        <dbReference type="ARBA" id="ARBA00004167"/>
    </source>
</evidence>
<keyword evidence="10" id="KW-1185">Reference proteome</keyword>
<evidence type="ECO:0000256" key="5">
    <source>
        <dbReference type="SAM" id="Coils"/>
    </source>
</evidence>
<dbReference type="GO" id="GO:1990961">
    <property type="term" value="P:xenobiotic detoxification by transmembrane export across the plasma membrane"/>
    <property type="evidence" value="ECO:0007669"/>
    <property type="project" value="InterPro"/>
</dbReference>
<feature type="coiled-coil region" evidence="5">
    <location>
        <begin position="104"/>
        <end position="156"/>
    </location>
</feature>
<dbReference type="Gene3D" id="6.10.140.1990">
    <property type="match status" value="1"/>
</dbReference>
<keyword evidence="4 6" id="KW-0472">Membrane</keyword>
<keyword evidence="5" id="KW-0175">Coiled coil</keyword>
<feature type="domain" description="Multidrug resistance protein MdtA-like barrel-sandwich hybrid" evidence="7">
    <location>
        <begin position="64"/>
        <end position="280"/>
    </location>
</feature>
<evidence type="ECO:0000259" key="8">
    <source>
        <dbReference type="Pfam" id="PF25954"/>
    </source>
</evidence>
<gene>
    <name evidence="9" type="ORF">GWK16_19950</name>
</gene>
<dbReference type="GO" id="GO:0019898">
    <property type="term" value="C:extrinsic component of membrane"/>
    <property type="evidence" value="ECO:0007669"/>
    <property type="project" value="InterPro"/>
</dbReference>
<evidence type="ECO:0000256" key="6">
    <source>
        <dbReference type="SAM" id="Phobius"/>
    </source>
</evidence>
<name>A0A848EJF8_9PROT</name>
<dbReference type="PRINTS" id="PR01490">
    <property type="entry name" value="RTXTOXIND"/>
</dbReference>
<dbReference type="PANTHER" id="PTHR30386:SF26">
    <property type="entry name" value="TRANSPORT PROTEIN COMB"/>
    <property type="match status" value="1"/>
</dbReference>
<dbReference type="Proteomes" id="UP000548582">
    <property type="component" value="Unassembled WGS sequence"/>
</dbReference>
<dbReference type="EMBL" id="JABBKX010000008">
    <property type="protein sequence ID" value="NMJ43530.1"/>
    <property type="molecule type" value="Genomic_DNA"/>
</dbReference>
<proteinExistence type="predicted"/>
<reference evidence="9 10" key="1">
    <citation type="submission" date="2020-03" db="EMBL/GenBank/DDBJ databases">
        <authorList>
            <person name="Sun Q."/>
        </authorList>
    </citation>
    <scope>NUCLEOTIDE SEQUENCE [LARGE SCALE GENOMIC DNA]</scope>
    <source>
        <strain evidence="9 10">JC162</strain>
    </source>
</reference>
<dbReference type="PANTHER" id="PTHR30386">
    <property type="entry name" value="MEMBRANE FUSION SUBUNIT OF EMRAB-TOLC MULTIDRUG EFFLUX PUMP"/>
    <property type="match status" value="1"/>
</dbReference>
<evidence type="ECO:0000256" key="2">
    <source>
        <dbReference type="ARBA" id="ARBA00022692"/>
    </source>
</evidence>
<keyword evidence="2 6" id="KW-0812">Transmembrane</keyword>
<dbReference type="GO" id="GO:1990195">
    <property type="term" value="C:macrolide transmembrane transporter complex"/>
    <property type="evidence" value="ECO:0007669"/>
    <property type="project" value="InterPro"/>
</dbReference>
<comment type="subcellular location">
    <subcellularLocation>
        <location evidence="1">Membrane</location>
        <topology evidence="1">Single-pass membrane protein</topology>
    </subcellularLocation>
</comment>
<evidence type="ECO:0000313" key="10">
    <source>
        <dbReference type="Proteomes" id="UP000548582"/>
    </source>
</evidence>
<evidence type="ECO:0000313" key="9">
    <source>
        <dbReference type="EMBL" id="NMJ43530.1"/>
    </source>
</evidence>
<dbReference type="InterPro" id="IPR058792">
    <property type="entry name" value="Beta-barrel_RND_2"/>
</dbReference>
<keyword evidence="3 6" id="KW-1133">Transmembrane helix</keyword>
<feature type="transmembrane region" description="Helical" evidence="6">
    <location>
        <begin position="28"/>
        <end position="46"/>
    </location>
</feature>
<protein>
    <submittedName>
        <fullName evidence="9">HlyD family secretion protein</fullName>
    </submittedName>
</protein>
<dbReference type="AlphaFoldDB" id="A0A848EJF8"/>
<dbReference type="Gene3D" id="2.40.30.170">
    <property type="match status" value="1"/>
</dbReference>
<accession>A0A848EJF8</accession>
<evidence type="ECO:0000256" key="3">
    <source>
        <dbReference type="ARBA" id="ARBA00022989"/>
    </source>
</evidence>
<dbReference type="Gene3D" id="2.40.50.100">
    <property type="match status" value="1"/>
</dbReference>
<dbReference type="RefSeq" id="WP_170055721.1">
    <property type="nucleotide sequence ID" value="NZ_JABBKX010000008.1"/>
</dbReference>
<dbReference type="Pfam" id="PF25917">
    <property type="entry name" value="BSH_RND"/>
    <property type="match status" value="1"/>
</dbReference>
<dbReference type="Pfam" id="PF25954">
    <property type="entry name" value="Beta-barrel_RND_2"/>
    <property type="match status" value="1"/>
</dbReference>
<sequence>MDAGPSSTPLREQPAITARRTVRRRLRIAVALTAILAVLAGGTTWLHRQFTTVFVDDARIAADMVTLSSRLPGWITELDIIAGDTVRQGGVLLRLDSREAEIALRETEARLAGIAARRAELEARLAMVDRQTGSQEDAQRARLEAARAQLPAAEAERIYAEGEFARAVQLMGTGSGTRQRHEQTRAQLETATQRVLAVAAEIRNVEAQLANAGAAREELTVLQRQLDATEPQIRELTAQRDRIALEIRDRTLLMPFDGVVDRIFVDPGEYVTPGQRLLLVHDPARVRVEANVKETEIRFFRPGATVRLRVDAYPGRTFEGTVERVGAAATSEFALLPSPNPSGNFTKITQRLPVRIALPSGAADGLLRPGMMVEVEAAARE</sequence>
<evidence type="ECO:0000256" key="4">
    <source>
        <dbReference type="ARBA" id="ARBA00023136"/>
    </source>
</evidence>
<dbReference type="InterPro" id="IPR050739">
    <property type="entry name" value="MFP"/>
</dbReference>